<organism evidence="1 2">
    <name type="scientific">Penicillium thymicola</name>
    <dbReference type="NCBI Taxonomy" id="293382"/>
    <lineage>
        <taxon>Eukaryota</taxon>
        <taxon>Fungi</taxon>
        <taxon>Dikarya</taxon>
        <taxon>Ascomycota</taxon>
        <taxon>Pezizomycotina</taxon>
        <taxon>Eurotiomycetes</taxon>
        <taxon>Eurotiomycetidae</taxon>
        <taxon>Eurotiales</taxon>
        <taxon>Aspergillaceae</taxon>
        <taxon>Penicillium</taxon>
    </lineage>
</organism>
<protein>
    <submittedName>
        <fullName evidence="1">Uncharacterized protein</fullName>
    </submittedName>
</protein>
<proteinExistence type="predicted"/>
<accession>A0AAI9T7Y0</accession>
<evidence type="ECO:0000313" key="1">
    <source>
        <dbReference type="EMBL" id="KAJ9481944.1"/>
    </source>
</evidence>
<dbReference type="EMBL" id="LACB01000650">
    <property type="protein sequence ID" value="KAJ9481944.1"/>
    <property type="molecule type" value="Genomic_DNA"/>
</dbReference>
<sequence>MGPAIDPLLVDDHPWWLEKAYEIFQEMVVAGNQVARFRWSELQQLEKTLHEITHTQSASSTSDAVSQDPGAIPQLLSPATSCIPSVNRGFCNDPSLTADTTLDAEYGFGPILTSAEMTAMADSIEMYDAEWISNAMMIHDIW</sequence>
<name>A0AAI9T7Y0_PENTH</name>
<reference evidence="1" key="1">
    <citation type="submission" date="2015-06" db="EMBL/GenBank/DDBJ databases">
        <authorList>
            <person name="Nguyen H."/>
        </authorList>
    </citation>
    <scope>NUCLEOTIDE SEQUENCE</scope>
    <source>
        <strain evidence="1">DAOM 180753</strain>
    </source>
</reference>
<gene>
    <name evidence="1" type="ORF">VN97_g11508</name>
</gene>
<comment type="caution">
    <text evidence="1">The sequence shown here is derived from an EMBL/GenBank/DDBJ whole genome shotgun (WGS) entry which is preliminary data.</text>
</comment>
<dbReference type="AlphaFoldDB" id="A0AAI9T7Y0"/>
<dbReference type="Proteomes" id="UP001227192">
    <property type="component" value="Unassembled WGS sequence"/>
</dbReference>
<evidence type="ECO:0000313" key="2">
    <source>
        <dbReference type="Proteomes" id="UP001227192"/>
    </source>
</evidence>
<reference evidence="1" key="2">
    <citation type="journal article" date="2016" name="Fungal Biol.">
        <title>Ochratoxin A production by Penicillium thymicola.</title>
        <authorList>
            <person name="Nguyen H.D.T."/>
            <person name="McMullin D.R."/>
            <person name="Ponomareva E."/>
            <person name="Riley R."/>
            <person name="Pomraning K.R."/>
            <person name="Baker S.E."/>
            <person name="Seifert K.A."/>
        </authorList>
    </citation>
    <scope>NUCLEOTIDE SEQUENCE</scope>
    <source>
        <strain evidence="1">DAOM 180753</strain>
    </source>
</reference>
<keyword evidence="2" id="KW-1185">Reference proteome</keyword>